<keyword evidence="2" id="KW-1185">Reference proteome</keyword>
<dbReference type="AlphaFoldDB" id="A0A9N9MSZ2"/>
<name>A0A9N9MSZ2_9CUCU</name>
<dbReference type="EMBL" id="OU892282">
    <property type="protein sequence ID" value="CAG9770885.1"/>
    <property type="molecule type" value="Genomic_DNA"/>
</dbReference>
<sequence>MAEFLWKSAVVAVIVLGLNDNQINLVRAGKCDLEKTFRTPRDMSKVNFDHFEIVERDGYDIEPTTTTTEAPLESKKNGDTIAKAQVHLRFGGDDIYGSNHIMKIPPQCRNMASQIAPHYPSPYYPPHYAPYYYHPYPPPVPYRFPYYYFCNSAQESQNLPRPLQEYFRTHGQLGEGDFTRGYPAMEDGSHHTDFMDVNRRSKNLLKTNIADDTRLQNVATALFIKPRTLEPLNQIDEDIEEIITANTKTDACAAEKDGGNKKNATTKEPNHIIDFSDKLKKHHKHHEKKYKKDELKDWLRKALVAYEKCPNCTESSETLEKLDSCETDETECKCLQCQCSKKDEKLNNDMDELDIVVAEIIDPYDKLSKTSKKDQKSLVYNLAKIGVQLADSDSIGFQQVPPKISLDLELFNNEDARTASFIDSSSTDSYRYPKSKNSHCGCRHTTSNPCAAINYQAPTNIETLYADEADIGCNRYPIPRSYYGSRNPCGFSNSYSSPSVYHNHHSHATASPSNCYFYPEPNVYIKKEPEPYLPKLAQLLPGSNLKISSNNAPRFCAHCGHEHSGNNFCDNCGNPLAIHSTCRGY</sequence>
<evidence type="ECO:0000313" key="2">
    <source>
        <dbReference type="Proteomes" id="UP001152799"/>
    </source>
</evidence>
<evidence type="ECO:0000313" key="1">
    <source>
        <dbReference type="EMBL" id="CAG9770885.1"/>
    </source>
</evidence>
<organism evidence="1 2">
    <name type="scientific">Ceutorhynchus assimilis</name>
    <name type="common">cabbage seed weevil</name>
    <dbReference type="NCBI Taxonomy" id="467358"/>
    <lineage>
        <taxon>Eukaryota</taxon>
        <taxon>Metazoa</taxon>
        <taxon>Ecdysozoa</taxon>
        <taxon>Arthropoda</taxon>
        <taxon>Hexapoda</taxon>
        <taxon>Insecta</taxon>
        <taxon>Pterygota</taxon>
        <taxon>Neoptera</taxon>
        <taxon>Endopterygota</taxon>
        <taxon>Coleoptera</taxon>
        <taxon>Polyphaga</taxon>
        <taxon>Cucujiformia</taxon>
        <taxon>Curculionidae</taxon>
        <taxon>Ceutorhynchinae</taxon>
        <taxon>Ceutorhynchus</taxon>
    </lineage>
</organism>
<dbReference type="OrthoDB" id="6784054at2759"/>
<dbReference type="Proteomes" id="UP001152799">
    <property type="component" value="Chromosome 6"/>
</dbReference>
<reference evidence="1" key="1">
    <citation type="submission" date="2022-01" db="EMBL/GenBank/DDBJ databases">
        <authorList>
            <person name="King R."/>
        </authorList>
    </citation>
    <scope>NUCLEOTIDE SEQUENCE</scope>
</reference>
<gene>
    <name evidence="1" type="ORF">CEUTPL_LOCUS11329</name>
</gene>
<proteinExistence type="predicted"/>
<accession>A0A9N9MSZ2</accession>
<protein>
    <submittedName>
        <fullName evidence="1">Uncharacterized protein</fullName>
    </submittedName>
</protein>